<dbReference type="AlphaFoldDB" id="A0A0W0FW39"/>
<evidence type="ECO:0000313" key="2">
    <source>
        <dbReference type="EMBL" id="KTB40472.1"/>
    </source>
</evidence>
<name>A0A0W0FW39_MONRR</name>
<protein>
    <submittedName>
        <fullName evidence="2">Uncharacterized protein</fullName>
    </submittedName>
</protein>
<sequence>MGLGTLLRRLPDPKPELRQYPDTVYPSLRQQAVSVPTETSNDKVEKGHLSSSFDETCRAWPSIPRTLGRLSERPSAPSSFEPLSLGLLFLKSLVKPNTPFSTQHGEMAERSKAAD</sequence>
<feature type="region of interest" description="Disordered" evidence="1">
    <location>
        <begin position="1"/>
        <end position="21"/>
    </location>
</feature>
<organism evidence="2 3">
    <name type="scientific">Moniliophthora roreri</name>
    <name type="common">Frosty pod rot fungus</name>
    <name type="synonym">Monilia roreri</name>
    <dbReference type="NCBI Taxonomy" id="221103"/>
    <lineage>
        <taxon>Eukaryota</taxon>
        <taxon>Fungi</taxon>
        <taxon>Dikarya</taxon>
        <taxon>Basidiomycota</taxon>
        <taxon>Agaricomycotina</taxon>
        <taxon>Agaricomycetes</taxon>
        <taxon>Agaricomycetidae</taxon>
        <taxon>Agaricales</taxon>
        <taxon>Marasmiineae</taxon>
        <taxon>Marasmiaceae</taxon>
        <taxon>Moniliophthora</taxon>
    </lineage>
</organism>
<comment type="caution">
    <text evidence="2">The sequence shown here is derived from an EMBL/GenBank/DDBJ whole genome shotgun (WGS) entry which is preliminary data.</text>
</comment>
<reference evidence="2 3" key="1">
    <citation type="submission" date="2015-12" db="EMBL/GenBank/DDBJ databases">
        <title>Draft genome sequence of Moniliophthora roreri, the causal agent of frosty pod rot of cacao.</title>
        <authorList>
            <person name="Aime M.C."/>
            <person name="Diaz-Valderrama J.R."/>
            <person name="Kijpornyongpan T."/>
            <person name="Phillips-Mora W."/>
        </authorList>
    </citation>
    <scope>NUCLEOTIDE SEQUENCE [LARGE SCALE GENOMIC DNA]</scope>
    <source>
        <strain evidence="2 3">MCA 2952</strain>
    </source>
</reference>
<dbReference type="EMBL" id="LATX01001579">
    <property type="protein sequence ID" value="KTB40472.1"/>
    <property type="molecule type" value="Genomic_DNA"/>
</dbReference>
<accession>A0A0W0FW39</accession>
<dbReference type="Proteomes" id="UP000054988">
    <property type="component" value="Unassembled WGS sequence"/>
</dbReference>
<proteinExistence type="predicted"/>
<feature type="compositionally biased region" description="Basic and acidic residues" evidence="1">
    <location>
        <begin position="9"/>
        <end position="19"/>
    </location>
</feature>
<evidence type="ECO:0000313" key="3">
    <source>
        <dbReference type="Proteomes" id="UP000054988"/>
    </source>
</evidence>
<evidence type="ECO:0000256" key="1">
    <source>
        <dbReference type="SAM" id="MobiDB-lite"/>
    </source>
</evidence>
<gene>
    <name evidence="2" type="ORF">WG66_6958</name>
</gene>